<comment type="caution">
    <text evidence="4">The sequence shown here is derived from an EMBL/GenBank/DDBJ whole genome shotgun (WGS) entry which is preliminary data.</text>
</comment>
<dbReference type="Pfam" id="PF03572">
    <property type="entry name" value="Peptidase_S41"/>
    <property type="match status" value="1"/>
</dbReference>
<dbReference type="SUPFAM" id="SSF52096">
    <property type="entry name" value="ClpP/crotonase"/>
    <property type="match status" value="1"/>
</dbReference>
<reference evidence="4 5" key="1">
    <citation type="submission" date="2019-01" db="EMBL/GenBank/DDBJ databases">
        <title>Intercellular communication is required for trap formation in the nematode-trapping fungus Duddingtonia flagrans.</title>
        <authorList>
            <person name="Youssar L."/>
            <person name="Wernet V."/>
            <person name="Hensel N."/>
            <person name="Hildebrandt H.-G."/>
            <person name="Fischer R."/>
        </authorList>
    </citation>
    <scope>NUCLEOTIDE SEQUENCE [LARGE SCALE GENOMIC DNA]</scope>
    <source>
        <strain evidence="4 5">CBS H-5679</strain>
    </source>
</reference>
<evidence type="ECO:0000259" key="2">
    <source>
        <dbReference type="Pfam" id="PF03572"/>
    </source>
</evidence>
<evidence type="ECO:0000313" key="4">
    <source>
        <dbReference type="EMBL" id="RVD86000.1"/>
    </source>
</evidence>
<name>A0A437A4J1_ARTFL</name>
<dbReference type="InterPro" id="IPR005151">
    <property type="entry name" value="Tail-specific_protease"/>
</dbReference>
<dbReference type="GO" id="GO:0006508">
    <property type="term" value="P:proteolysis"/>
    <property type="evidence" value="ECO:0007669"/>
    <property type="project" value="InterPro"/>
</dbReference>
<evidence type="ECO:0000259" key="3">
    <source>
        <dbReference type="Pfam" id="PF23658"/>
    </source>
</evidence>
<dbReference type="Gene3D" id="3.90.226.10">
    <property type="entry name" value="2-enoyl-CoA Hydratase, Chain A, domain 1"/>
    <property type="match status" value="1"/>
</dbReference>
<sequence length="702" mass="76983">MASFKSVALLALAAAGVGGSPVPTRTTGEAACAEIAFMQKAYKESYAAANPSATYTPMMTAPVALATECLFSVPIDRKVALEQLTGIQRYVQFQSTLGFLKNPPKEDSFQAPNPLDLVTQINELSHKVRAKEITKEYDFELKLRSIFASANDGHLTGTMGGLLAIQFNSPFDIVSVSKDGFALPEIYQAVIKNGKMEPVGSPIITIDGQNVTEYLNKIAFGTGLQSPDARFNGLFPSRGLRGQVLNDGFFRNRRRYPGSDSFSVRFANGTTADYEYYAAVAGNFDTVTDAGSFYEAFVKKGQMLSSKPNPRCGNDGDISNQRYQARIGKRSSVWKYAGPQSGPQAELKPDITDGKGGIFAGYFLKSETAVLQLTSFAPECWSDVPQTIKAISNFLNMCRKRKAKKLIIDITNNGGGYIMLGYDLFLQLFPQTLPYSGQRNRANPGGIIEARAFDYITFEMFEKLVNHNSTFSSLAFAATWSNWAHSVILNDDYEKFKDANELIGHSKINKDRYSALWRFNIFEPIFGLGVHDYTKDALTPPFEPENIILLTDGQCSSTCSTFSEFMQTLKGVKSVSVGGIPTPSRGMPLVGGVRGSEILSFRNLLDAADAVTVLRPTKDEDELARRRRDLPQKLPLPISGNVNSLDNVRKGHTAPLQFIEEPATCRMFYTKETLADIEALWNSVDDAAFGSGKGCVVGSLKN</sequence>
<evidence type="ECO:0000256" key="1">
    <source>
        <dbReference type="SAM" id="SignalP"/>
    </source>
</evidence>
<dbReference type="EMBL" id="SAEB01000006">
    <property type="protein sequence ID" value="RVD86000.1"/>
    <property type="molecule type" value="Genomic_DNA"/>
</dbReference>
<accession>A0A437A4J1</accession>
<evidence type="ECO:0000313" key="5">
    <source>
        <dbReference type="Proteomes" id="UP000283090"/>
    </source>
</evidence>
<feature type="domain" description="Tail specific protease" evidence="2">
    <location>
        <begin position="368"/>
        <end position="574"/>
    </location>
</feature>
<proteinExistence type="predicted"/>
<dbReference type="GO" id="GO:0008236">
    <property type="term" value="F:serine-type peptidase activity"/>
    <property type="evidence" value="ECO:0007669"/>
    <property type="project" value="InterPro"/>
</dbReference>
<dbReference type="Proteomes" id="UP000283090">
    <property type="component" value="Unassembled WGS sequence"/>
</dbReference>
<dbReference type="AlphaFoldDB" id="A0A437A4J1"/>
<dbReference type="VEuPathDB" id="FungiDB:DFL_004296"/>
<feature type="domain" description="CPAF-like PDZ" evidence="3">
    <location>
        <begin position="166"/>
        <end position="285"/>
    </location>
</feature>
<keyword evidence="1" id="KW-0732">Signal</keyword>
<feature type="signal peptide" evidence="1">
    <location>
        <begin position="1"/>
        <end position="19"/>
    </location>
</feature>
<dbReference type="Pfam" id="PF23658">
    <property type="entry name" value="PDZ_CPAF_rel"/>
    <property type="match status" value="1"/>
</dbReference>
<dbReference type="OrthoDB" id="27214at2759"/>
<dbReference type="GeneID" id="93586607"/>
<dbReference type="PANTHER" id="PTHR37049">
    <property type="entry name" value="PEPTIDASE S41 FAMILY PROTEIN"/>
    <property type="match status" value="1"/>
</dbReference>
<organism evidence="4 5">
    <name type="scientific">Arthrobotrys flagrans</name>
    <name type="common">Nematode-trapping fungus</name>
    <name type="synonym">Trichothecium flagrans</name>
    <dbReference type="NCBI Taxonomy" id="97331"/>
    <lineage>
        <taxon>Eukaryota</taxon>
        <taxon>Fungi</taxon>
        <taxon>Dikarya</taxon>
        <taxon>Ascomycota</taxon>
        <taxon>Pezizomycotina</taxon>
        <taxon>Orbiliomycetes</taxon>
        <taxon>Orbiliales</taxon>
        <taxon>Orbiliaceae</taxon>
        <taxon>Arthrobotrys</taxon>
    </lineage>
</organism>
<dbReference type="InterPro" id="IPR029045">
    <property type="entry name" value="ClpP/crotonase-like_dom_sf"/>
</dbReference>
<dbReference type="STRING" id="97331.A0A437A4J1"/>
<dbReference type="RefSeq" id="XP_067491544.1">
    <property type="nucleotide sequence ID" value="XM_067633367.1"/>
</dbReference>
<dbReference type="PANTHER" id="PTHR37049:SF4">
    <property type="entry name" value="RHODANESE DOMAIN-CONTAINING PROTEIN"/>
    <property type="match status" value="1"/>
</dbReference>
<gene>
    <name evidence="4" type="ORF">DFL_004296</name>
</gene>
<protein>
    <submittedName>
        <fullName evidence="4">Uncharacterized protein</fullName>
    </submittedName>
</protein>
<dbReference type="InterPro" id="IPR052766">
    <property type="entry name" value="S41A_metabolite_peptidase"/>
</dbReference>
<feature type="chain" id="PRO_5019014934" evidence="1">
    <location>
        <begin position="20"/>
        <end position="702"/>
    </location>
</feature>
<keyword evidence="5" id="KW-1185">Reference proteome</keyword>
<dbReference type="InterPro" id="IPR056186">
    <property type="entry name" value="PDZ_CPAF-rel"/>
</dbReference>